<name>A0A3P7RB14_DIBLA</name>
<gene>
    <name evidence="1" type="ORF">DILT_LOCUS18196</name>
</gene>
<dbReference type="EMBL" id="UYRU01098187">
    <property type="protein sequence ID" value="VDN40286.1"/>
    <property type="molecule type" value="Genomic_DNA"/>
</dbReference>
<proteinExistence type="predicted"/>
<reference evidence="1 2" key="1">
    <citation type="submission" date="2018-11" db="EMBL/GenBank/DDBJ databases">
        <authorList>
            <consortium name="Pathogen Informatics"/>
        </authorList>
    </citation>
    <scope>NUCLEOTIDE SEQUENCE [LARGE SCALE GENOMIC DNA]</scope>
</reference>
<keyword evidence="2" id="KW-1185">Reference proteome</keyword>
<evidence type="ECO:0000313" key="2">
    <source>
        <dbReference type="Proteomes" id="UP000281553"/>
    </source>
</evidence>
<protein>
    <submittedName>
        <fullName evidence="1">Uncharacterized protein</fullName>
    </submittedName>
</protein>
<organism evidence="1 2">
    <name type="scientific">Dibothriocephalus latus</name>
    <name type="common">Fish tapeworm</name>
    <name type="synonym">Diphyllobothrium latum</name>
    <dbReference type="NCBI Taxonomy" id="60516"/>
    <lineage>
        <taxon>Eukaryota</taxon>
        <taxon>Metazoa</taxon>
        <taxon>Spiralia</taxon>
        <taxon>Lophotrochozoa</taxon>
        <taxon>Platyhelminthes</taxon>
        <taxon>Cestoda</taxon>
        <taxon>Eucestoda</taxon>
        <taxon>Diphyllobothriidea</taxon>
        <taxon>Diphyllobothriidae</taxon>
        <taxon>Dibothriocephalus</taxon>
    </lineage>
</organism>
<dbReference type="AlphaFoldDB" id="A0A3P7RB14"/>
<sequence>MSWRNAIVTSSRMTFGQRIRTCWNPDISYLCAVSIL</sequence>
<evidence type="ECO:0000313" key="1">
    <source>
        <dbReference type="EMBL" id="VDN40286.1"/>
    </source>
</evidence>
<dbReference type="Proteomes" id="UP000281553">
    <property type="component" value="Unassembled WGS sequence"/>
</dbReference>
<accession>A0A3P7RB14</accession>